<gene>
    <name evidence="10" type="ORF">OJ962_23935</name>
</gene>
<feature type="transmembrane region" description="Helical" evidence="7">
    <location>
        <begin position="274"/>
        <end position="299"/>
    </location>
</feature>
<dbReference type="Proteomes" id="UP001147700">
    <property type="component" value="Unassembled WGS sequence"/>
</dbReference>
<feature type="chain" id="PRO_5045053499" evidence="8">
    <location>
        <begin position="25"/>
        <end position="430"/>
    </location>
</feature>
<proteinExistence type="inferred from homology"/>
<dbReference type="Gene3D" id="3.40.30.10">
    <property type="entry name" value="Glutaredoxin"/>
    <property type="match status" value="1"/>
</dbReference>
<evidence type="ECO:0000256" key="8">
    <source>
        <dbReference type="SAM" id="SignalP"/>
    </source>
</evidence>
<accession>A0ABT4RPS5</accession>
<keyword evidence="4 7" id="KW-0812">Transmembrane</keyword>
<dbReference type="InterPro" id="IPR036249">
    <property type="entry name" value="Thioredoxin-like_sf"/>
</dbReference>
<organism evidence="10 11">
    <name type="scientific">Solirubrobacter deserti</name>
    <dbReference type="NCBI Taxonomy" id="2282478"/>
    <lineage>
        <taxon>Bacteria</taxon>
        <taxon>Bacillati</taxon>
        <taxon>Actinomycetota</taxon>
        <taxon>Thermoleophilia</taxon>
        <taxon>Solirubrobacterales</taxon>
        <taxon>Solirubrobacteraceae</taxon>
        <taxon>Solirubrobacter</taxon>
    </lineage>
</organism>
<protein>
    <submittedName>
        <fullName evidence="10">Redoxin family protein</fullName>
    </submittedName>
</protein>
<keyword evidence="8" id="KW-0732">Signal</keyword>
<evidence type="ECO:0000256" key="5">
    <source>
        <dbReference type="ARBA" id="ARBA00022989"/>
    </source>
</evidence>
<dbReference type="InterPro" id="IPR003834">
    <property type="entry name" value="Cyt_c_assmbl_TM_dom"/>
</dbReference>
<sequence>MRTTSRALACAALIWAGLAAPAHAQSGQVGTPAPEFSATTLDDATPVTVAEQRGKAVLLNKWSTWCKPCVEEMPFLEELQQRYADRGFTVVGVSIDRPGSDGNVRRVAEERGVTYPVWLDPQDAFTPTFRSTGVPESVLLDKNGVVVRRWPGALTEDDTTIDAAIERAIASSGAYVKRADTETKEASAISFGVVGALAAVIAGLLSFLSPCVLPLVPSYVALLAGVRGAGAKRASRRETLTHAVAFVLGFSAVFIALGASATALGDALRGYDEWITRIGGVLLIAFGVMLLGLIPLAILQRDTRLLDRASTLRRFGPVGSAAVGAAFGAGWTPCIGPVLAGILALAASSGSAGEGVILLAAYSLGLAIPFLAAAFAVDRFRVRGPGGRRWLPWVNRVSGGLLVALGILLITGALTQMSEWAARFTPAWLG</sequence>
<evidence type="ECO:0000256" key="3">
    <source>
        <dbReference type="ARBA" id="ARBA00022475"/>
    </source>
</evidence>
<comment type="caution">
    <text evidence="10">The sequence shown here is derived from an EMBL/GenBank/DDBJ whole genome shotgun (WGS) entry which is preliminary data.</text>
</comment>
<dbReference type="Pfam" id="PF02683">
    <property type="entry name" value="DsbD_TM"/>
    <property type="match status" value="1"/>
</dbReference>
<feature type="transmembrane region" description="Helical" evidence="7">
    <location>
        <begin position="320"/>
        <end position="344"/>
    </location>
</feature>
<evidence type="ECO:0000256" key="1">
    <source>
        <dbReference type="ARBA" id="ARBA00004651"/>
    </source>
</evidence>
<comment type="subcellular location">
    <subcellularLocation>
        <location evidence="1">Cell membrane</location>
        <topology evidence="1">Multi-pass membrane protein</topology>
    </subcellularLocation>
</comment>
<dbReference type="InterPro" id="IPR013766">
    <property type="entry name" value="Thioredoxin_domain"/>
</dbReference>
<evidence type="ECO:0000256" key="2">
    <source>
        <dbReference type="ARBA" id="ARBA00006143"/>
    </source>
</evidence>
<evidence type="ECO:0000256" key="6">
    <source>
        <dbReference type="ARBA" id="ARBA00023136"/>
    </source>
</evidence>
<evidence type="ECO:0000256" key="7">
    <source>
        <dbReference type="SAM" id="Phobius"/>
    </source>
</evidence>
<evidence type="ECO:0000313" key="10">
    <source>
        <dbReference type="EMBL" id="MDA0140568.1"/>
    </source>
</evidence>
<name>A0ABT4RPS5_9ACTN</name>
<keyword evidence="3" id="KW-1003">Cell membrane</keyword>
<evidence type="ECO:0000259" key="9">
    <source>
        <dbReference type="PROSITE" id="PS51352"/>
    </source>
</evidence>
<feature type="transmembrane region" description="Helical" evidence="7">
    <location>
        <begin position="189"/>
        <end position="222"/>
    </location>
</feature>
<dbReference type="Pfam" id="PF08534">
    <property type="entry name" value="Redoxin"/>
    <property type="match status" value="1"/>
</dbReference>
<dbReference type="InterPro" id="IPR051790">
    <property type="entry name" value="Cytochrome_c-biogenesis_DsbD"/>
</dbReference>
<evidence type="ECO:0000313" key="11">
    <source>
        <dbReference type="Proteomes" id="UP001147700"/>
    </source>
</evidence>
<dbReference type="CDD" id="cd02966">
    <property type="entry name" value="TlpA_like_family"/>
    <property type="match status" value="1"/>
</dbReference>
<evidence type="ECO:0000256" key="4">
    <source>
        <dbReference type="ARBA" id="ARBA00022692"/>
    </source>
</evidence>
<feature type="transmembrane region" description="Helical" evidence="7">
    <location>
        <begin position="243"/>
        <end position="262"/>
    </location>
</feature>
<feature type="signal peptide" evidence="8">
    <location>
        <begin position="1"/>
        <end position="24"/>
    </location>
</feature>
<keyword evidence="11" id="KW-1185">Reference proteome</keyword>
<reference evidence="10" key="1">
    <citation type="submission" date="2022-10" db="EMBL/GenBank/DDBJ databases">
        <title>The WGS of Solirubrobacter sp. CPCC 204708.</title>
        <authorList>
            <person name="Jiang Z."/>
        </authorList>
    </citation>
    <scope>NUCLEOTIDE SEQUENCE</scope>
    <source>
        <strain evidence="10">CPCC 204708</strain>
    </source>
</reference>
<keyword evidence="6 7" id="KW-0472">Membrane</keyword>
<comment type="similarity">
    <text evidence="2">Belongs to the DsbD family.</text>
</comment>
<dbReference type="PANTHER" id="PTHR31272">
    <property type="entry name" value="CYTOCHROME C-TYPE BIOGENESIS PROTEIN HI_1454-RELATED"/>
    <property type="match status" value="1"/>
</dbReference>
<dbReference type="RefSeq" id="WP_202954277.1">
    <property type="nucleotide sequence ID" value="NZ_JAPCID010000041.1"/>
</dbReference>
<feature type="transmembrane region" description="Helical" evidence="7">
    <location>
        <begin position="356"/>
        <end position="377"/>
    </location>
</feature>
<dbReference type="InterPro" id="IPR013740">
    <property type="entry name" value="Redoxin"/>
</dbReference>
<dbReference type="PROSITE" id="PS51352">
    <property type="entry name" value="THIOREDOXIN_2"/>
    <property type="match status" value="1"/>
</dbReference>
<feature type="transmembrane region" description="Helical" evidence="7">
    <location>
        <begin position="397"/>
        <end position="415"/>
    </location>
</feature>
<dbReference type="SUPFAM" id="SSF52833">
    <property type="entry name" value="Thioredoxin-like"/>
    <property type="match status" value="1"/>
</dbReference>
<dbReference type="PANTHER" id="PTHR31272:SF4">
    <property type="entry name" value="CYTOCHROME C-TYPE BIOGENESIS PROTEIN HI_1454-RELATED"/>
    <property type="match status" value="1"/>
</dbReference>
<keyword evidence="5 7" id="KW-1133">Transmembrane helix</keyword>
<dbReference type="EMBL" id="JAPCID010000041">
    <property type="protein sequence ID" value="MDA0140568.1"/>
    <property type="molecule type" value="Genomic_DNA"/>
</dbReference>
<feature type="domain" description="Thioredoxin" evidence="9">
    <location>
        <begin position="27"/>
        <end position="170"/>
    </location>
</feature>